<dbReference type="OrthoDB" id="769806at2"/>
<sequence>MRLIIKQIFVFLFLFAILEKAEVSVMSVILSDNSINKNILLDDAENTSNKESETKEQSSKDYWNCSFGYNIAEPMVDYSEDLHIRNDQFSHSLFYPSVPTPPPDQA</sequence>
<keyword evidence="2" id="KW-1185">Reference proteome</keyword>
<organism evidence="1 2">
    <name type="scientific">Pararcticibacter amylolyticus</name>
    <dbReference type="NCBI Taxonomy" id="2173175"/>
    <lineage>
        <taxon>Bacteria</taxon>
        <taxon>Pseudomonadati</taxon>
        <taxon>Bacteroidota</taxon>
        <taxon>Sphingobacteriia</taxon>
        <taxon>Sphingobacteriales</taxon>
        <taxon>Sphingobacteriaceae</taxon>
        <taxon>Pararcticibacter</taxon>
    </lineage>
</organism>
<dbReference type="RefSeq" id="WP_109416143.1">
    <property type="nucleotide sequence ID" value="NZ_QEAS01000009.1"/>
</dbReference>
<reference evidence="1 2" key="1">
    <citation type="submission" date="2018-04" db="EMBL/GenBank/DDBJ databases">
        <title>Pedobacter chongqingensis sp. nov., isolated from a rottenly hemp rope.</title>
        <authorList>
            <person name="Cai Y."/>
        </authorList>
    </citation>
    <scope>NUCLEOTIDE SEQUENCE [LARGE SCALE GENOMIC DNA]</scope>
    <source>
        <strain evidence="1 2">FJ4-8</strain>
    </source>
</reference>
<dbReference type="EMBL" id="QEAS01000009">
    <property type="protein sequence ID" value="PWG80436.1"/>
    <property type="molecule type" value="Genomic_DNA"/>
</dbReference>
<proteinExistence type="predicted"/>
<evidence type="ECO:0000313" key="1">
    <source>
        <dbReference type="EMBL" id="PWG80436.1"/>
    </source>
</evidence>
<name>A0A2U2PGB2_9SPHI</name>
<gene>
    <name evidence="1" type="ORF">DDR33_12610</name>
</gene>
<accession>A0A2U2PGB2</accession>
<dbReference type="Proteomes" id="UP000245647">
    <property type="component" value="Unassembled WGS sequence"/>
</dbReference>
<dbReference type="AlphaFoldDB" id="A0A2U2PGB2"/>
<comment type="caution">
    <text evidence="1">The sequence shown here is derived from an EMBL/GenBank/DDBJ whole genome shotgun (WGS) entry which is preliminary data.</text>
</comment>
<protein>
    <submittedName>
        <fullName evidence="1">Uncharacterized protein</fullName>
    </submittedName>
</protein>
<evidence type="ECO:0000313" key="2">
    <source>
        <dbReference type="Proteomes" id="UP000245647"/>
    </source>
</evidence>